<comment type="caution">
    <text evidence="3">The sequence shown here is derived from an EMBL/GenBank/DDBJ whole genome shotgun (WGS) entry which is preliminary data.</text>
</comment>
<dbReference type="SUPFAM" id="SSF53850">
    <property type="entry name" value="Periplasmic binding protein-like II"/>
    <property type="match status" value="1"/>
</dbReference>
<dbReference type="Pfam" id="PF13416">
    <property type="entry name" value="SBP_bac_8"/>
    <property type="match status" value="1"/>
</dbReference>
<keyword evidence="1" id="KW-0732">Signal</keyword>
<dbReference type="RefSeq" id="WP_099391508.1">
    <property type="nucleotide sequence ID" value="NZ_PDYF01000008.1"/>
</dbReference>
<organism evidence="3 4">
    <name type="scientific">Pseudobutyrivibrio ruminis</name>
    <dbReference type="NCBI Taxonomy" id="46206"/>
    <lineage>
        <taxon>Bacteria</taxon>
        <taxon>Bacillati</taxon>
        <taxon>Bacillota</taxon>
        <taxon>Clostridia</taxon>
        <taxon>Lachnospirales</taxon>
        <taxon>Lachnospiraceae</taxon>
        <taxon>Pseudobutyrivibrio</taxon>
    </lineage>
</organism>
<reference evidence="3 4" key="2">
    <citation type="submission" date="2017-10" db="EMBL/GenBank/DDBJ databases">
        <authorList>
            <person name="Banno H."/>
            <person name="Chua N.-H."/>
        </authorList>
    </citation>
    <scope>NUCLEOTIDE SEQUENCE [LARGE SCALE GENOMIC DNA]</scope>
    <source>
        <strain evidence="3 4">JK626</strain>
    </source>
</reference>
<dbReference type="GO" id="GO:0030288">
    <property type="term" value="C:outer membrane-bounded periplasmic space"/>
    <property type="evidence" value="ECO:0007669"/>
    <property type="project" value="TreeGrafter"/>
</dbReference>
<gene>
    <name evidence="3" type="ORF">CSX01_03875</name>
</gene>
<keyword evidence="2" id="KW-0472">Membrane</keyword>
<name>A0A2G3DY03_9FIRM</name>
<sequence length="367" mass="40686">MLGKLNQLNSKKQGKVYIVLAVCLVSFFIIGIVAAIGGNLWANKNRVNDKLVVVSPHPVSFMEPLINEFEIETGIQVEVKSCGTTEAIQMIEEDENVDLMWGGSVLTVGPYKDDFLPYRSTASDCIYTQFKDNSFNTNCFTDVPSVLMINTDLIGDIKITGYEDLLQPELKGKIAFADPTKSSSSYEHLVNMLYAMGSDDSNGNAKSDTPSVDSEKGFEYVNALLEQLDGNLLDSSSDVYEGVANGKYVVGLTFEEAALTMLSAGKHVRIVYMKEGVVSTPDGIYINKNTKRADEAKAFVDFMLSYDTQVYVAQYLGRRSVRTDVSNSSEVLAKAQINIIQVDRSLVINSREKWLEEFSNIAEKRRD</sequence>
<dbReference type="GO" id="GO:0030976">
    <property type="term" value="F:thiamine pyrophosphate binding"/>
    <property type="evidence" value="ECO:0007669"/>
    <property type="project" value="TreeGrafter"/>
</dbReference>
<keyword evidence="2" id="KW-1133">Transmembrane helix</keyword>
<reference evidence="3 4" key="1">
    <citation type="submission" date="2017-10" db="EMBL/GenBank/DDBJ databases">
        <title>Resolving the taxonomy of Roseburia spp., Eubacterium rectale and Agathobacter spp. through phylogenomic analysis.</title>
        <authorList>
            <person name="Sheridan P.O."/>
            <person name="Walker A.W."/>
            <person name="Duncan S.H."/>
            <person name="Scott K.P."/>
            <person name="Toole P.W.O."/>
            <person name="Luis P."/>
            <person name="Flint H.J."/>
        </authorList>
    </citation>
    <scope>NUCLEOTIDE SEQUENCE [LARGE SCALE GENOMIC DNA]</scope>
    <source>
        <strain evidence="3 4">JK626</strain>
    </source>
</reference>
<dbReference type="PANTHER" id="PTHR30006">
    <property type="entry name" value="THIAMINE-BINDING PERIPLASMIC PROTEIN-RELATED"/>
    <property type="match status" value="1"/>
</dbReference>
<dbReference type="InterPro" id="IPR006059">
    <property type="entry name" value="SBP"/>
</dbReference>
<dbReference type="Gene3D" id="3.40.190.10">
    <property type="entry name" value="Periplasmic binding protein-like II"/>
    <property type="match status" value="2"/>
</dbReference>
<evidence type="ECO:0000256" key="2">
    <source>
        <dbReference type="SAM" id="Phobius"/>
    </source>
</evidence>
<feature type="transmembrane region" description="Helical" evidence="2">
    <location>
        <begin position="16"/>
        <end position="42"/>
    </location>
</feature>
<evidence type="ECO:0000313" key="3">
    <source>
        <dbReference type="EMBL" id="PHU35753.1"/>
    </source>
</evidence>
<evidence type="ECO:0000313" key="4">
    <source>
        <dbReference type="Proteomes" id="UP000225889"/>
    </source>
</evidence>
<dbReference type="EMBL" id="PDYF01000008">
    <property type="protein sequence ID" value="PHU35753.1"/>
    <property type="molecule type" value="Genomic_DNA"/>
</dbReference>
<evidence type="ECO:0000256" key="1">
    <source>
        <dbReference type="ARBA" id="ARBA00022729"/>
    </source>
</evidence>
<protein>
    <submittedName>
        <fullName evidence="3">ABC transporter substrate-binding protein</fullName>
    </submittedName>
</protein>
<keyword evidence="2" id="KW-0812">Transmembrane</keyword>
<dbReference type="Proteomes" id="UP000225889">
    <property type="component" value="Unassembled WGS sequence"/>
</dbReference>
<dbReference type="GO" id="GO:0030975">
    <property type="term" value="F:thiamine binding"/>
    <property type="evidence" value="ECO:0007669"/>
    <property type="project" value="TreeGrafter"/>
</dbReference>
<accession>A0A2G3DY03</accession>
<dbReference type="AlphaFoldDB" id="A0A2G3DY03"/>
<dbReference type="GO" id="GO:0015888">
    <property type="term" value="P:thiamine transport"/>
    <property type="evidence" value="ECO:0007669"/>
    <property type="project" value="TreeGrafter"/>
</dbReference>
<proteinExistence type="predicted"/>
<dbReference type="PANTHER" id="PTHR30006:SF2">
    <property type="entry name" value="ABC TRANSPORTER SUBSTRATE-BINDING PROTEIN"/>
    <property type="match status" value="1"/>
</dbReference>